<name>A0A6C0IST6_9ZZZZ</name>
<evidence type="ECO:0000313" key="3">
    <source>
        <dbReference type="EMBL" id="QHT94897.1"/>
    </source>
</evidence>
<feature type="transmembrane region" description="Helical" evidence="2">
    <location>
        <begin position="6"/>
        <end position="24"/>
    </location>
</feature>
<dbReference type="EMBL" id="MN740232">
    <property type="protein sequence ID" value="QHT94897.1"/>
    <property type="molecule type" value="Genomic_DNA"/>
</dbReference>
<organism evidence="3">
    <name type="scientific">viral metagenome</name>
    <dbReference type="NCBI Taxonomy" id="1070528"/>
    <lineage>
        <taxon>unclassified sequences</taxon>
        <taxon>metagenomes</taxon>
        <taxon>organismal metagenomes</taxon>
    </lineage>
</organism>
<feature type="region of interest" description="Disordered" evidence="1">
    <location>
        <begin position="98"/>
        <end position="120"/>
    </location>
</feature>
<keyword evidence="2" id="KW-0472">Membrane</keyword>
<sequence length="120" mass="13521">MVLMKNIIMIVAIFILITNIFPNLSNMFNFKIQEGIQDKNPPPKGCSSSQRNIATQQAGEIDNLESRVLAFGSQLKMVEDQIKNQTQQILINKQKIKRSANQTKEAGKKALKESDGIKFK</sequence>
<keyword evidence="2" id="KW-1133">Transmembrane helix</keyword>
<keyword evidence="2" id="KW-0812">Transmembrane</keyword>
<feature type="compositionally biased region" description="Basic and acidic residues" evidence="1">
    <location>
        <begin position="105"/>
        <end position="120"/>
    </location>
</feature>
<reference evidence="3" key="1">
    <citation type="journal article" date="2020" name="Nature">
        <title>Giant virus diversity and host interactions through global metagenomics.</title>
        <authorList>
            <person name="Schulz F."/>
            <person name="Roux S."/>
            <person name="Paez-Espino D."/>
            <person name="Jungbluth S."/>
            <person name="Walsh D.A."/>
            <person name="Denef V.J."/>
            <person name="McMahon K.D."/>
            <person name="Konstantinidis K.T."/>
            <person name="Eloe-Fadrosh E.A."/>
            <person name="Kyrpides N.C."/>
            <person name="Woyke T."/>
        </authorList>
    </citation>
    <scope>NUCLEOTIDE SEQUENCE</scope>
    <source>
        <strain evidence="3">GVMAG-M-3300024261-37</strain>
    </source>
</reference>
<dbReference type="AlphaFoldDB" id="A0A6C0IST6"/>
<accession>A0A6C0IST6</accession>
<evidence type="ECO:0000256" key="1">
    <source>
        <dbReference type="SAM" id="MobiDB-lite"/>
    </source>
</evidence>
<protein>
    <submittedName>
        <fullName evidence="3">Uncharacterized protein</fullName>
    </submittedName>
</protein>
<proteinExistence type="predicted"/>
<evidence type="ECO:0000256" key="2">
    <source>
        <dbReference type="SAM" id="Phobius"/>
    </source>
</evidence>